<keyword evidence="1" id="KW-0472">Membrane</keyword>
<proteinExistence type="predicted"/>
<dbReference type="PANTHER" id="PTHR36840">
    <property type="entry name" value="BLL5714 PROTEIN"/>
    <property type="match status" value="1"/>
</dbReference>
<feature type="transmembrane region" description="Helical" evidence="1">
    <location>
        <begin position="108"/>
        <end position="128"/>
    </location>
</feature>
<dbReference type="AlphaFoldDB" id="A0AAW3MDQ3"/>
<dbReference type="RefSeq" id="WP_055967795.1">
    <property type="nucleotide sequence ID" value="NZ_JBAWKY010000007.1"/>
</dbReference>
<reference evidence="2 4" key="1">
    <citation type="journal article" date="2016" name="Front. Microbiol.">
        <title>Genomic Resource of Rice Seed Associated Bacteria.</title>
        <authorList>
            <person name="Midha S."/>
            <person name="Bansal K."/>
            <person name="Sharma S."/>
            <person name="Kumar N."/>
            <person name="Patil P.P."/>
            <person name="Chaudhry V."/>
            <person name="Patil P.B."/>
        </authorList>
    </citation>
    <scope>NUCLEOTIDE SEQUENCE [LARGE SCALE GENOMIC DNA]</scope>
    <source>
        <strain evidence="2 4">RSA11</strain>
    </source>
</reference>
<evidence type="ECO:0000313" key="2">
    <source>
        <dbReference type="EMBL" id="KTR27075.1"/>
    </source>
</evidence>
<feature type="transmembrane region" description="Helical" evidence="1">
    <location>
        <begin position="225"/>
        <end position="243"/>
    </location>
</feature>
<feature type="transmembrane region" description="Helical" evidence="1">
    <location>
        <begin position="85"/>
        <end position="102"/>
    </location>
</feature>
<dbReference type="Proteomes" id="UP000072605">
    <property type="component" value="Unassembled WGS sequence"/>
</dbReference>
<feature type="transmembrane region" description="Helical" evidence="1">
    <location>
        <begin position="329"/>
        <end position="360"/>
    </location>
</feature>
<dbReference type="PANTHER" id="PTHR36840:SF1">
    <property type="entry name" value="BLL5714 PROTEIN"/>
    <property type="match status" value="1"/>
</dbReference>
<reference evidence="3 5" key="2">
    <citation type="submission" date="2023-12" db="EMBL/GenBank/DDBJ databases">
        <authorList>
            <person name="Easwaran N."/>
            <person name="Lazarus H.P.S."/>
        </authorList>
    </citation>
    <scope>NUCLEOTIDE SEQUENCE [LARGE SCALE GENOMIC DNA]</scope>
    <source>
        <strain evidence="3 5">VIT-2023</strain>
    </source>
</reference>
<evidence type="ECO:0000313" key="4">
    <source>
        <dbReference type="Proteomes" id="UP000072605"/>
    </source>
</evidence>
<evidence type="ECO:0000313" key="3">
    <source>
        <dbReference type="EMBL" id="MEI4463917.1"/>
    </source>
</evidence>
<dbReference type="EMBL" id="JBAWKY010000007">
    <property type="protein sequence ID" value="MEI4463917.1"/>
    <property type="molecule type" value="Genomic_DNA"/>
</dbReference>
<dbReference type="InterPro" id="IPR010640">
    <property type="entry name" value="Low_temperature_requirement_A"/>
</dbReference>
<sequence length="376" mass="43767">MHEWSRPTIHTTTGHRQASWIELFFDLVFIASLVEAIHFVEAHLSEGIMSTLLLFLVFFIAPWIVWRSTTFYSDRYEENTSRHRLLLIALMMPIGLFAYSVHHVVEGHVGWFVLSFILSRLWLLFMWGTVRMTEEAQRRTFRILLLGHGTAMLLVTFSYWVAFLPLVLLALLIELFQTLWTLRAHEQLPELTRNHLPERFGLFTMLVLGEGVLGVIDLLAAGEDLLFPFLLFLYLVCCFWIYYDQVIYRLYHPTAWHVYWWGMWNLGIVISLLLVRSAFSGYVATDPDAVLLFFSATLLFIWTTGGIGLTGQKDTVSVRMTRRFLQLRLLLTCLLIGSFFILPPLLLLLVMLLTLLLILFQGMYYWTTLLRPSSET</sequence>
<feature type="transmembrane region" description="Helical" evidence="1">
    <location>
        <begin position="20"/>
        <end position="41"/>
    </location>
</feature>
<keyword evidence="1" id="KW-1133">Transmembrane helix</keyword>
<evidence type="ECO:0000256" key="1">
    <source>
        <dbReference type="SAM" id="Phobius"/>
    </source>
</evidence>
<accession>A0AAW3MDQ3</accession>
<feature type="transmembrane region" description="Helical" evidence="1">
    <location>
        <begin position="264"/>
        <end position="284"/>
    </location>
</feature>
<evidence type="ECO:0000313" key="5">
    <source>
        <dbReference type="Proteomes" id="UP001387110"/>
    </source>
</evidence>
<protein>
    <submittedName>
        <fullName evidence="3">Low temperature requirement protein A</fullName>
    </submittedName>
</protein>
<dbReference type="Proteomes" id="UP001387110">
    <property type="component" value="Unassembled WGS sequence"/>
</dbReference>
<keyword evidence="5" id="KW-1185">Reference proteome</keyword>
<comment type="caution">
    <text evidence="2">The sequence shown here is derived from an EMBL/GenBank/DDBJ whole genome shotgun (WGS) entry which is preliminary data.</text>
</comment>
<gene>
    <name evidence="2" type="ORF">RSA11_07260</name>
    <name evidence="3" type="ORF">SZL87_15935</name>
</gene>
<feature type="transmembrane region" description="Helical" evidence="1">
    <location>
        <begin position="290"/>
        <end position="309"/>
    </location>
</feature>
<feature type="transmembrane region" description="Helical" evidence="1">
    <location>
        <begin position="47"/>
        <end position="65"/>
    </location>
</feature>
<keyword evidence="1" id="KW-0812">Transmembrane</keyword>
<name>A0AAW3MDQ3_9BACL</name>
<organism evidence="2 4">
    <name type="scientific">Exiguobacterium indicum</name>
    <dbReference type="NCBI Taxonomy" id="296995"/>
    <lineage>
        <taxon>Bacteria</taxon>
        <taxon>Bacillati</taxon>
        <taxon>Bacillota</taxon>
        <taxon>Bacilli</taxon>
        <taxon>Bacillales</taxon>
        <taxon>Bacillales Family XII. Incertae Sedis</taxon>
        <taxon>Exiguobacterium</taxon>
    </lineage>
</organism>
<dbReference type="Pfam" id="PF06772">
    <property type="entry name" value="LtrA"/>
    <property type="match status" value="1"/>
</dbReference>
<dbReference type="EMBL" id="LDQV01000018">
    <property type="protein sequence ID" value="KTR27075.1"/>
    <property type="molecule type" value="Genomic_DNA"/>
</dbReference>